<dbReference type="GO" id="GO:0046872">
    <property type="term" value="F:metal ion binding"/>
    <property type="evidence" value="ECO:0007669"/>
    <property type="project" value="UniProtKB-KW"/>
</dbReference>
<dbReference type="SUPFAM" id="SSF55124">
    <property type="entry name" value="Nitrite/Sulfite reductase N-terminal domain-like"/>
    <property type="match status" value="1"/>
</dbReference>
<evidence type="ECO:0000256" key="7">
    <source>
        <dbReference type="ARBA" id="ARBA00023014"/>
    </source>
</evidence>
<keyword evidence="3" id="KW-0349">Heme</keyword>
<keyword evidence="10" id="KW-1185">Reference proteome</keyword>
<dbReference type="InterPro" id="IPR017900">
    <property type="entry name" value="4Fe4S_Fe_S_CS"/>
</dbReference>
<evidence type="ECO:0000256" key="3">
    <source>
        <dbReference type="ARBA" id="ARBA00022617"/>
    </source>
</evidence>
<dbReference type="PANTHER" id="PTHR11493">
    <property type="entry name" value="SULFITE REDUCTASE [NADPH] SUBUNIT BETA-RELATED"/>
    <property type="match status" value="1"/>
</dbReference>
<dbReference type="OrthoDB" id="9800558at2"/>
<dbReference type="Pfam" id="PF00037">
    <property type="entry name" value="Fer4"/>
    <property type="match status" value="2"/>
</dbReference>
<comment type="caution">
    <text evidence="9">The sequence shown here is derived from an EMBL/GenBank/DDBJ whole genome shotgun (WGS) entry which is preliminary data.</text>
</comment>
<comment type="similarity">
    <text evidence="1">Belongs to the nitrite and sulfite reductase 4Fe-4S domain family.</text>
</comment>
<evidence type="ECO:0000256" key="4">
    <source>
        <dbReference type="ARBA" id="ARBA00022723"/>
    </source>
</evidence>
<organism evidence="9 10">
    <name type="scientific">Aminivibrio pyruvatiphilus</name>
    <dbReference type="NCBI Taxonomy" id="1005740"/>
    <lineage>
        <taxon>Bacteria</taxon>
        <taxon>Thermotogati</taxon>
        <taxon>Synergistota</taxon>
        <taxon>Synergistia</taxon>
        <taxon>Synergistales</taxon>
        <taxon>Aminobacteriaceae</taxon>
        <taxon>Aminivibrio</taxon>
    </lineage>
</organism>
<evidence type="ECO:0000256" key="2">
    <source>
        <dbReference type="ARBA" id="ARBA00022485"/>
    </source>
</evidence>
<dbReference type="GO" id="GO:0051539">
    <property type="term" value="F:4 iron, 4 sulfur cluster binding"/>
    <property type="evidence" value="ECO:0007669"/>
    <property type="project" value="UniProtKB-KW"/>
</dbReference>
<name>A0A4R8M9J4_9BACT</name>
<dbReference type="Pfam" id="PF03460">
    <property type="entry name" value="NIR_SIR_ferr"/>
    <property type="match status" value="1"/>
</dbReference>
<keyword evidence="6" id="KW-0408">Iron</keyword>
<dbReference type="Gene3D" id="3.30.70.20">
    <property type="match status" value="1"/>
</dbReference>
<dbReference type="InterPro" id="IPR045854">
    <property type="entry name" value="NO2/SO3_Rdtase_4Fe4S_sf"/>
</dbReference>
<gene>
    <name evidence="9" type="ORF">C8D99_10581</name>
</gene>
<keyword evidence="4" id="KW-0479">Metal-binding</keyword>
<dbReference type="InterPro" id="IPR006066">
    <property type="entry name" value="NO2/SO3_Rdtase_FeS/sirohaem_BS"/>
</dbReference>
<dbReference type="Gene3D" id="3.30.413.10">
    <property type="entry name" value="Sulfite Reductase Hemoprotein, domain 1"/>
    <property type="match status" value="1"/>
</dbReference>
<dbReference type="PROSITE" id="PS00365">
    <property type="entry name" value="NIR_SIR"/>
    <property type="match status" value="1"/>
</dbReference>
<dbReference type="GO" id="GO:0009337">
    <property type="term" value="C:sulfite reductase complex (NADPH)"/>
    <property type="evidence" value="ECO:0007669"/>
    <property type="project" value="TreeGrafter"/>
</dbReference>
<dbReference type="SUPFAM" id="SSF56014">
    <property type="entry name" value="Nitrite and sulphite reductase 4Fe-4S domain-like"/>
    <property type="match status" value="1"/>
</dbReference>
<sequence>MSLDLNRKKVTKNAFRITKMRNSTAVRIRVPGGHLGAEDMRIIAGIAEKFGDGSLHITIRQGFEIPNIPFERMPEVNAALVPLIERLELPHGVKIENPGSGYPAAGMRNISACVGAWFCPFANGDTTALAGKLEALVYPNDFHTKIAVTGCPNDCIKAHMQDFGIITICRPEYDYGRCIGCEACVKACTQKVTGALKMKDGKVVKDDRRCIGCGECVLACPTGAWTRSPGSLYRLLIMGRTGKKNPRLAMPFLDRVTEDVVLKVIRNTLDYVDRHILRSLVKEHIGYIVDRTGYPVFRDAVLEGVTLNPEARIAKTMSWPGYHTLDDGNLKEIE</sequence>
<evidence type="ECO:0000313" key="10">
    <source>
        <dbReference type="Proteomes" id="UP000295066"/>
    </source>
</evidence>
<dbReference type="PROSITE" id="PS00198">
    <property type="entry name" value="4FE4S_FER_1"/>
    <property type="match status" value="1"/>
</dbReference>
<dbReference type="Proteomes" id="UP000295066">
    <property type="component" value="Unassembled WGS sequence"/>
</dbReference>
<proteinExistence type="inferred from homology"/>
<keyword evidence="5" id="KW-0560">Oxidoreductase</keyword>
<evidence type="ECO:0000259" key="8">
    <source>
        <dbReference type="PROSITE" id="PS51379"/>
    </source>
</evidence>
<evidence type="ECO:0000256" key="1">
    <source>
        <dbReference type="ARBA" id="ARBA00010429"/>
    </source>
</evidence>
<dbReference type="GO" id="GO:0016002">
    <property type="term" value="F:sulfite reductase activity"/>
    <property type="evidence" value="ECO:0007669"/>
    <property type="project" value="TreeGrafter"/>
</dbReference>
<dbReference type="InterPro" id="IPR014261">
    <property type="entry name" value="Sulphite_reductase_C"/>
</dbReference>
<dbReference type="EMBL" id="SORI01000005">
    <property type="protein sequence ID" value="TDY61668.1"/>
    <property type="molecule type" value="Genomic_DNA"/>
</dbReference>
<protein>
    <submittedName>
        <fullName evidence="9">Anaerobic sulfite reductase subunit C</fullName>
    </submittedName>
</protein>
<keyword evidence="2" id="KW-0004">4Fe-4S</keyword>
<accession>A0A4R8M9J4</accession>
<dbReference type="Gene3D" id="3.90.480.20">
    <property type="match status" value="1"/>
</dbReference>
<evidence type="ECO:0000256" key="6">
    <source>
        <dbReference type="ARBA" id="ARBA00023004"/>
    </source>
</evidence>
<dbReference type="PANTHER" id="PTHR11493:SF54">
    <property type="entry name" value="ANAEROBIC SULFITE REDUCTASE SUBUNIT C"/>
    <property type="match status" value="1"/>
</dbReference>
<dbReference type="GO" id="GO:0000103">
    <property type="term" value="P:sulfate assimilation"/>
    <property type="evidence" value="ECO:0007669"/>
    <property type="project" value="TreeGrafter"/>
</dbReference>
<reference evidence="9 10" key="1">
    <citation type="submission" date="2019-03" db="EMBL/GenBank/DDBJ databases">
        <title>Genomic Encyclopedia of Type Strains, Phase IV (KMG-IV): sequencing the most valuable type-strain genomes for metagenomic binning, comparative biology and taxonomic classification.</title>
        <authorList>
            <person name="Goeker M."/>
        </authorList>
    </citation>
    <scope>NUCLEOTIDE SEQUENCE [LARGE SCALE GENOMIC DNA]</scope>
    <source>
        <strain evidence="9 10">DSM 25964</strain>
    </source>
</reference>
<dbReference type="InterPro" id="IPR045169">
    <property type="entry name" value="NO2/SO3_Rdtase_4Fe4S_prot"/>
</dbReference>
<keyword evidence="7" id="KW-0411">Iron-sulfur</keyword>
<dbReference type="PRINTS" id="PR00397">
    <property type="entry name" value="SIROHAEM"/>
</dbReference>
<dbReference type="InterPro" id="IPR005117">
    <property type="entry name" value="NiRdtase/SiRdtase_haem-b_fer"/>
</dbReference>
<dbReference type="NCBIfam" id="TIGR02912">
    <property type="entry name" value="sulfite_red_C"/>
    <property type="match status" value="1"/>
</dbReference>
<evidence type="ECO:0000256" key="5">
    <source>
        <dbReference type="ARBA" id="ARBA00023002"/>
    </source>
</evidence>
<dbReference type="GO" id="GO:0050311">
    <property type="term" value="F:sulfite reductase (ferredoxin) activity"/>
    <property type="evidence" value="ECO:0007669"/>
    <property type="project" value="TreeGrafter"/>
</dbReference>
<dbReference type="Pfam" id="PF01077">
    <property type="entry name" value="NIR_SIR"/>
    <property type="match status" value="1"/>
</dbReference>
<evidence type="ECO:0000313" key="9">
    <source>
        <dbReference type="EMBL" id="TDY61668.1"/>
    </source>
</evidence>
<dbReference type="PROSITE" id="PS51379">
    <property type="entry name" value="4FE4S_FER_2"/>
    <property type="match status" value="2"/>
</dbReference>
<dbReference type="GO" id="GO:0020037">
    <property type="term" value="F:heme binding"/>
    <property type="evidence" value="ECO:0007669"/>
    <property type="project" value="InterPro"/>
</dbReference>
<dbReference type="InterPro" id="IPR017896">
    <property type="entry name" value="4Fe4S_Fe-S-bd"/>
</dbReference>
<dbReference type="InterPro" id="IPR006067">
    <property type="entry name" value="NO2/SO3_Rdtase_4Fe4S_dom"/>
</dbReference>
<feature type="domain" description="4Fe-4S ferredoxin-type" evidence="8">
    <location>
        <begin position="169"/>
        <end position="199"/>
    </location>
</feature>
<dbReference type="RefSeq" id="WP_133957115.1">
    <property type="nucleotide sequence ID" value="NZ_SORI01000005.1"/>
</dbReference>
<dbReference type="SUPFAM" id="SSF54862">
    <property type="entry name" value="4Fe-4S ferredoxins"/>
    <property type="match status" value="1"/>
</dbReference>
<dbReference type="InterPro" id="IPR036136">
    <property type="entry name" value="Nit/Sulf_reduc_fer-like_dom_sf"/>
</dbReference>
<dbReference type="AlphaFoldDB" id="A0A4R8M9J4"/>
<feature type="domain" description="4Fe-4S ferredoxin-type" evidence="8">
    <location>
        <begin position="201"/>
        <end position="230"/>
    </location>
</feature>